<gene>
    <name evidence="2" type="ORF">YP76_08735</name>
</gene>
<dbReference type="RefSeq" id="WP_046763165.1">
    <property type="nucleotide sequence ID" value="NZ_LBIC01000003.1"/>
</dbReference>
<proteinExistence type="predicted"/>
<keyword evidence="3" id="KW-1185">Reference proteome</keyword>
<feature type="signal peptide" evidence="1">
    <location>
        <begin position="1"/>
        <end position="24"/>
    </location>
</feature>
<dbReference type="EMBL" id="LBIC01000003">
    <property type="protein sequence ID" value="KKW92957.1"/>
    <property type="molecule type" value="Genomic_DNA"/>
</dbReference>
<evidence type="ECO:0000256" key="1">
    <source>
        <dbReference type="SAM" id="SignalP"/>
    </source>
</evidence>
<dbReference type="Proteomes" id="UP000033874">
    <property type="component" value="Unassembled WGS sequence"/>
</dbReference>
<reference evidence="2 3" key="1">
    <citation type="submission" date="2015-04" db="EMBL/GenBank/DDBJ databases">
        <title>Genome sequence of aromatic hydrocarbons-degrading Sphingobium chungbukense DJ77.</title>
        <authorList>
            <person name="Kim Y.-C."/>
            <person name="Chae J.-C."/>
        </authorList>
    </citation>
    <scope>NUCLEOTIDE SEQUENCE [LARGE SCALE GENOMIC DNA]</scope>
    <source>
        <strain evidence="2 3">DJ77</strain>
    </source>
</reference>
<dbReference type="PATRIC" id="fig|56193.3.peg.1809"/>
<feature type="chain" id="PRO_5005650556" evidence="1">
    <location>
        <begin position="25"/>
        <end position="306"/>
    </location>
</feature>
<sequence>MKTNHVVATIVVAGFCGAPAFAQSADGQPFSHAVSADLFASTDADNTEVYRAGVNLDFKYRGEEQLLGVRYEQAWYKPLGQRARTRERGFLRYADKGKDWAWTSQIGTDGHTVLGSASIHNNAKFRQEYFVERDIVETPRGVDEGIYYTFVGAALDLPVDKNNGFTLVGGVQEFTGRNVRLHARGTYTHSIKSDWGLSFQLRSRYYHSTHPREFDYYSPRYYLQILPVVQMRRYSGGWRYLLAAGIGGQRDAVTDWTQSRFAAAEMTSPANKRGWFIKAAAQYSNTPLRTGIYDYGQLMLGVGKRF</sequence>
<protein>
    <submittedName>
        <fullName evidence="2">Uncharacterized protein</fullName>
    </submittedName>
</protein>
<keyword evidence="1" id="KW-0732">Signal</keyword>
<organism evidence="2 3">
    <name type="scientific">Sphingobium chungbukense</name>
    <dbReference type="NCBI Taxonomy" id="56193"/>
    <lineage>
        <taxon>Bacteria</taxon>
        <taxon>Pseudomonadati</taxon>
        <taxon>Pseudomonadota</taxon>
        <taxon>Alphaproteobacteria</taxon>
        <taxon>Sphingomonadales</taxon>
        <taxon>Sphingomonadaceae</taxon>
        <taxon>Sphingobium</taxon>
    </lineage>
</organism>
<dbReference type="AlphaFoldDB" id="A0A0M3ARW4"/>
<evidence type="ECO:0000313" key="3">
    <source>
        <dbReference type="Proteomes" id="UP000033874"/>
    </source>
</evidence>
<evidence type="ECO:0000313" key="2">
    <source>
        <dbReference type="EMBL" id="KKW92957.1"/>
    </source>
</evidence>
<accession>A0A0M3ARW4</accession>
<name>A0A0M3ARW4_9SPHN</name>
<comment type="caution">
    <text evidence="2">The sequence shown here is derived from an EMBL/GenBank/DDBJ whole genome shotgun (WGS) entry which is preliminary data.</text>
</comment>